<sequence length="128" mass="14495">MAEKKQRTPEEMEQALAAANKALEQAKKEAEDAKEAAKAAEEVMRGMSAREADDGMVSFYAFKDDDKYKDDIVVGLNGKVYRIQRGKHVRIPRPVYNIIRRSMAQDAATAEMLEEKAQEYEAVKQQLN</sequence>
<organism evidence="2">
    <name type="scientific">Podoviridae sp. ct5O42</name>
    <dbReference type="NCBI Taxonomy" id="2826084"/>
    <lineage>
        <taxon>Viruses</taxon>
        <taxon>Duplodnaviria</taxon>
        <taxon>Heunggongvirae</taxon>
        <taxon>Uroviricota</taxon>
        <taxon>Caudoviricetes</taxon>
    </lineage>
</organism>
<evidence type="ECO:0000313" key="2">
    <source>
        <dbReference type="EMBL" id="DAD55340.1"/>
    </source>
</evidence>
<dbReference type="EMBL" id="BK014723">
    <property type="protein sequence ID" value="DAD55340.1"/>
    <property type="molecule type" value="Genomic_DNA"/>
</dbReference>
<proteinExistence type="predicted"/>
<reference evidence="2" key="1">
    <citation type="journal article" date="2021" name="Proc. Natl. Acad. Sci. U.S.A.">
        <title>A Catalog of Tens of Thousands of Viruses from Human Metagenomes Reveals Hidden Associations with Chronic Diseases.</title>
        <authorList>
            <person name="Tisza M.J."/>
            <person name="Buck C.B."/>
        </authorList>
    </citation>
    <scope>NUCLEOTIDE SEQUENCE</scope>
    <source>
        <strain evidence="2">Ct5O42</strain>
    </source>
</reference>
<name>A0A8D9PDI3_9CAUD</name>
<evidence type="ECO:0000256" key="1">
    <source>
        <dbReference type="SAM" id="Coils"/>
    </source>
</evidence>
<accession>A0A8D9PDI3</accession>
<feature type="coiled-coil region" evidence="1">
    <location>
        <begin position="9"/>
        <end position="50"/>
    </location>
</feature>
<keyword evidence="1" id="KW-0175">Coiled coil</keyword>
<protein>
    <submittedName>
        <fullName evidence="2">Uncharacterized protein</fullName>
    </submittedName>
</protein>